<organism evidence="10 11">
    <name type="scientific">Candidatus Gottesmanbacteria bacterium GW2011_GWA2_42_18</name>
    <dbReference type="NCBI Taxonomy" id="1618442"/>
    <lineage>
        <taxon>Bacteria</taxon>
        <taxon>Candidatus Gottesmaniibacteriota</taxon>
    </lineage>
</organism>
<evidence type="ECO:0000256" key="5">
    <source>
        <dbReference type="ARBA" id="ARBA00022781"/>
    </source>
</evidence>
<evidence type="ECO:0000313" key="11">
    <source>
        <dbReference type="Proteomes" id="UP000034320"/>
    </source>
</evidence>
<dbReference type="EMBL" id="LCDD01000020">
    <property type="protein sequence ID" value="KKS46223.1"/>
    <property type="molecule type" value="Genomic_DNA"/>
</dbReference>
<gene>
    <name evidence="10" type="ORF">UV09_C0020G0005</name>
</gene>
<keyword evidence="5" id="KW-0375">Hydrogen ion transport</keyword>
<proteinExistence type="inferred from homology"/>
<name>A0A0G1C9D0_9BACT</name>
<keyword evidence="4" id="KW-0813">Transport</keyword>
<dbReference type="SUPFAM" id="SSF52943">
    <property type="entry name" value="ATP synthase (F1-ATPase), gamma subunit"/>
    <property type="match status" value="1"/>
</dbReference>
<evidence type="ECO:0000256" key="9">
    <source>
        <dbReference type="ARBA" id="ARBA00023310"/>
    </source>
</evidence>
<dbReference type="InterPro" id="IPR000131">
    <property type="entry name" value="ATP_synth_F1_gsu"/>
</dbReference>
<evidence type="ECO:0000256" key="4">
    <source>
        <dbReference type="ARBA" id="ARBA00022448"/>
    </source>
</evidence>
<dbReference type="GO" id="GO:0045259">
    <property type="term" value="C:proton-transporting ATP synthase complex"/>
    <property type="evidence" value="ECO:0007669"/>
    <property type="project" value="UniProtKB-KW"/>
</dbReference>
<comment type="similarity">
    <text evidence="3">Belongs to the ATPase gamma chain family.</text>
</comment>
<dbReference type="PRINTS" id="PR00126">
    <property type="entry name" value="ATPASEGAMMA"/>
</dbReference>
<evidence type="ECO:0000256" key="7">
    <source>
        <dbReference type="ARBA" id="ARBA00023136"/>
    </source>
</evidence>
<evidence type="ECO:0000256" key="1">
    <source>
        <dbReference type="ARBA" id="ARBA00003456"/>
    </source>
</evidence>
<comment type="function">
    <text evidence="1">Produces ATP from ADP in the presence of a proton gradient across the membrane. The gamma chain is believed to be important in regulating ATPase activity and the flow of protons through the CF(0) complex.</text>
</comment>
<sequence length="269" mass="31038">MQTAKSIAGTLRDISAIKMRIIREKFTLNSMFYTEISDLYNLVKLHEAHAHDNDNVPPPPRKQKVLAVAITSNKRFYGLLNNNVVDAFLLYAKQDSSVDMLVVGTTGKQYLYGTEHERKSTYMSFAEDDPTPAENKEFLKRVSGYEKVVVFYPSFVTVFKQEPVMIDITYTTEPKQMSEEKIQDYIFEPEFSQMLAFFEEHIKSLLFNRTMLETELSRTAARLMKMTGAEQSATEHIGEKKRELRKAIESLSNIRLLESFSGLSIWRTK</sequence>
<protein>
    <recommendedName>
        <fullName evidence="12">ATP synthase gamma chain</fullName>
    </recommendedName>
</protein>
<keyword evidence="6" id="KW-0406">Ion transport</keyword>
<dbReference type="GO" id="GO:0046933">
    <property type="term" value="F:proton-transporting ATP synthase activity, rotational mechanism"/>
    <property type="evidence" value="ECO:0007669"/>
    <property type="project" value="InterPro"/>
</dbReference>
<keyword evidence="9" id="KW-0066">ATP synthesis</keyword>
<comment type="caution">
    <text evidence="10">The sequence shown here is derived from an EMBL/GenBank/DDBJ whole genome shotgun (WGS) entry which is preliminary data.</text>
</comment>
<evidence type="ECO:0000256" key="2">
    <source>
        <dbReference type="ARBA" id="ARBA00004170"/>
    </source>
</evidence>
<evidence type="ECO:0000313" key="10">
    <source>
        <dbReference type="EMBL" id="KKS46223.1"/>
    </source>
</evidence>
<keyword evidence="8" id="KW-0139">CF(1)</keyword>
<comment type="subcellular location">
    <subcellularLocation>
        <location evidence="2">Membrane</location>
        <topology evidence="2">Peripheral membrane protein</topology>
    </subcellularLocation>
</comment>
<keyword evidence="7" id="KW-0472">Membrane</keyword>
<dbReference type="InterPro" id="IPR035968">
    <property type="entry name" value="ATP_synth_F1_ATPase_gsu"/>
</dbReference>
<dbReference type="Gene3D" id="3.40.1380.10">
    <property type="match status" value="1"/>
</dbReference>
<evidence type="ECO:0000256" key="8">
    <source>
        <dbReference type="ARBA" id="ARBA00023196"/>
    </source>
</evidence>
<dbReference type="Proteomes" id="UP000034320">
    <property type="component" value="Unassembled WGS sequence"/>
</dbReference>
<evidence type="ECO:0008006" key="12">
    <source>
        <dbReference type="Google" id="ProtNLM"/>
    </source>
</evidence>
<dbReference type="Pfam" id="PF00231">
    <property type="entry name" value="ATP-synt"/>
    <property type="match status" value="1"/>
</dbReference>
<evidence type="ECO:0000256" key="3">
    <source>
        <dbReference type="ARBA" id="ARBA00007681"/>
    </source>
</evidence>
<reference evidence="10 11" key="1">
    <citation type="journal article" date="2015" name="Nature">
        <title>rRNA introns, odd ribosomes, and small enigmatic genomes across a large radiation of phyla.</title>
        <authorList>
            <person name="Brown C.T."/>
            <person name="Hug L.A."/>
            <person name="Thomas B.C."/>
            <person name="Sharon I."/>
            <person name="Castelle C.J."/>
            <person name="Singh A."/>
            <person name="Wilkins M.J."/>
            <person name="Williams K.H."/>
            <person name="Banfield J.F."/>
        </authorList>
    </citation>
    <scope>NUCLEOTIDE SEQUENCE [LARGE SCALE GENOMIC DNA]</scope>
</reference>
<evidence type="ECO:0000256" key="6">
    <source>
        <dbReference type="ARBA" id="ARBA00023065"/>
    </source>
</evidence>
<dbReference type="AlphaFoldDB" id="A0A0G1C9D0"/>
<accession>A0A0G1C9D0</accession>